<dbReference type="EMBL" id="BAAAME010000005">
    <property type="protein sequence ID" value="GAA1748566.1"/>
    <property type="molecule type" value="Genomic_DNA"/>
</dbReference>
<proteinExistence type="predicted"/>
<dbReference type="InterPro" id="IPR010093">
    <property type="entry name" value="SinI_DNA-bd"/>
</dbReference>
<comment type="caution">
    <text evidence="2">The sequence shown here is derived from an EMBL/GenBank/DDBJ whole genome shotgun (WGS) entry which is preliminary data.</text>
</comment>
<feature type="domain" description="Helix-turn-helix" evidence="1">
    <location>
        <begin position="14"/>
        <end position="63"/>
    </location>
</feature>
<dbReference type="Pfam" id="PF12728">
    <property type="entry name" value="HTH_17"/>
    <property type="match status" value="1"/>
</dbReference>
<dbReference type="NCBIfam" id="TIGR01764">
    <property type="entry name" value="excise"/>
    <property type="match status" value="1"/>
</dbReference>
<evidence type="ECO:0000313" key="2">
    <source>
        <dbReference type="EMBL" id="GAA1748566.1"/>
    </source>
</evidence>
<protein>
    <recommendedName>
        <fullName evidence="1">Helix-turn-helix domain-containing protein</fullName>
    </recommendedName>
</protein>
<name>A0ABN2K5N4_9ACTN</name>
<keyword evidence="3" id="KW-1185">Reference proteome</keyword>
<reference evidence="2 3" key="1">
    <citation type="journal article" date="2019" name="Int. J. Syst. Evol. Microbiol.">
        <title>The Global Catalogue of Microorganisms (GCM) 10K type strain sequencing project: providing services to taxonomists for standard genome sequencing and annotation.</title>
        <authorList>
            <consortium name="The Broad Institute Genomics Platform"/>
            <consortium name="The Broad Institute Genome Sequencing Center for Infectious Disease"/>
            <person name="Wu L."/>
            <person name="Ma J."/>
        </authorList>
    </citation>
    <scope>NUCLEOTIDE SEQUENCE [LARGE SCALE GENOMIC DNA]</scope>
    <source>
        <strain evidence="2 3">JCM 13518</strain>
    </source>
</reference>
<gene>
    <name evidence="2" type="ORF">GCM10009710_30770</name>
</gene>
<organism evidence="2 3">
    <name type="scientific">Aeromicrobium alkaliterrae</name>
    <dbReference type="NCBI Taxonomy" id="302168"/>
    <lineage>
        <taxon>Bacteria</taxon>
        <taxon>Bacillati</taxon>
        <taxon>Actinomycetota</taxon>
        <taxon>Actinomycetes</taxon>
        <taxon>Propionibacteriales</taxon>
        <taxon>Nocardioidaceae</taxon>
        <taxon>Aeromicrobium</taxon>
    </lineage>
</organism>
<dbReference type="Proteomes" id="UP001501057">
    <property type="component" value="Unassembled WGS sequence"/>
</dbReference>
<accession>A0ABN2K5N4</accession>
<evidence type="ECO:0000313" key="3">
    <source>
        <dbReference type="Proteomes" id="UP001501057"/>
    </source>
</evidence>
<dbReference type="InterPro" id="IPR041657">
    <property type="entry name" value="HTH_17"/>
</dbReference>
<evidence type="ECO:0000259" key="1">
    <source>
        <dbReference type="Pfam" id="PF12728"/>
    </source>
</evidence>
<sequence>MNEPAVEQSLVPLLLSVEQAAEMLGIARTSMFKLIGTGEVESVQVGRLRRIPMACLEEFVERLRGSVQRET</sequence>
<dbReference type="RefSeq" id="WP_344203190.1">
    <property type="nucleotide sequence ID" value="NZ_BAAAME010000005.1"/>
</dbReference>